<dbReference type="Proteomes" id="UP000748752">
    <property type="component" value="Unassembled WGS sequence"/>
</dbReference>
<proteinExistence type="predicted"/>
<evidence type="ECO:0008006" key="4">
    <source>
        <dbReference type="Google" id="ProtNLM"/>
    </source>
</evidence>
<feature type="region of interest" description="Disordered" evidence="1">
    <location>
        <begin position="140"/>
        <end position="185"/>
    </location>
</feature>
<reference evidence="2 3" key="1">
    <citation type="journal article" date="2020" name="Microorganisms">
        <title>Osmotic Adaptation and Compatible Solute Biosynthesis of Phototrophic Bacteria as Revealed from Genome Analyses.</title>
        <authorList>
            <person name="Imhoff J.F."/>
            <person name="Rahn T."/>
            <person name="Kunzel S."/>
            <person name="Keller A."/>
            <person name="Neulinger S.C."/>
        </authorList>
    </citation>
    <scope>NUCLEOTIDE SEQUENCE [LARGE SCALE GENOMIC DNA]</scope>
    <source>
        <strain evidence="2 3">DSM 6210</strain>
    </source>
</reference>
<feature type="compositionally biased region" description="Pro residues" evidence="1">
    <location>
        <begin position="100"/>
        <end position="109"/>
    </location>
</feature>
<dbReference type="Gene3D" id="2.40.10.10">
    <property type="entry name" value="Trypsin-like serine proteases"/>
    <property type="match status" value="2"/>
</dbReference>
<evidence type="ECO:0000256" key="1">
    <source>
        <dbReference type="SAM" id="MobiDB-lite"/>
    </source>
</evidence>
<name>A0ABS1CL67_9GAMM</name>
<protein>
    <recommendedName>
        <fullName evidence="4">Trypsin-like peptidase domain-containing protein</fullName>
    </recommendedName>
</protein>
<gene>
    <name evidence="2" type="ORF">CKO31_18185</name>
</gene>
<evidence type="ECO:0000313" key="3">
    <source>
        <dbReference type="Proteomes" id="UP000748752"/>
    </source>
</evidence>
<dbReference type="InterPro" id="IPR043504">
    <property type="entry name" value="Peptidase_S1_PA_chymotrypsin"/>
</dbReference>
<accession>A0ABS1CL67</accession>
<evidence type="ECO:0000313" key="2">
    <source>
        <dbReference type="EMBL" id="MBK1632635.1"/>
    </source>
</evidence>
<organism evidence="2 3">
    <name type="scientific">Thiohalocapsa halophila</name>
    <dbReference type="NCBI Taxonomy" id="69359"/>
    <lineage>
        <taxon>Bacteria</taxon>
        <taxon>Pseudomonadati</taxon>
        <taxon>Pseudomonadota</taxon>
        <taxon>Gammaproteobacteria</taxon>
        <taxon>Chromatiales</taxon>
        <taxon>Chromatiaceae</taxon>
        <taxon>Thiohalocapsa</taxon>
    </lineage>
</organism>
<sequence>MPLMGAASHARGCTTVAVADAPRQPKVPPASARRTHFQLSLPHKYCPAVSARIAVRNRLRCQDGQPPTADAWLSCLTSAKTARPARTRQAATRERTSAVPAPPHQPRYPPFGHKTAPRPTAIRHGRRPVGARIVSLTSLTAPQLPLPPAADAETVPTDSDMPARRTASPDRPASRAWPPPGRRSPAGLARVGAVALAMAGFTMPAFTGPSTSQDGATVTREALELRLSPLTHDQALARIAAATEATGGALRLGFGREIPADQLPAPDALPWRRTDDGRHALTLILRAPDARGLRVALRPQHLPDTAELRFSGPGSAARHTLDGALVNASLAADAAAGPDAPLFWSPLIAGDALLLEITLPAGADPHPARLGLPAVSHLARLPGEPPADAAATAEATDPACHPDWDRQSRAATLLLYTHPHGATGACTGTLVADDDSATDIPYVLTAQHCFPDQGRASSIEGFWFLRAETCGGPVGAGDSVPGGADVLYLAQSTDTALLRLRQPPPADAAFVHAQPILPAIGLKTSTLHHPFAGPQELGRATVSEYKTCIEVDWCGEDADPAAIGYVRVERRSGATEPGSSGAGLFNAERRLLGTNLGGSAAGEFEYYGRFDAPYRDGVRRWLGDGVEGSGRVER</sequence>
<dbReference type="InterPro" id="IPR009003">
    <property type="entry name" value="Peptidase_S1_PA"/>
</dbReference>
<dbReference type="SUPFAM" id="SSF50494">
    <property type="entry name" value="Trypsin-like serine proteases"/>
    <property type="match status" value="1"/>
</dbReference>
<dbReference type="EMBL" id="NRRV01000053">
    <property type="protein sequence ID" value="MBK1632635.1"/>
    <property type="molecule type" value="Genomic_DNA"/>
</dbReference>
<comment type="caution">
    <text evidence="2">The sequence shown here is derived from an EMBL/GenBank/DDBJ whole genome shotgun (WGS) entry which is preliminary data.</text>
</comment>
<keyword evidence="3" id="KW-1185">Reference proteome</keyword>
<feature type="region of interest" description="Disordered" evidence="1">
    <location>
        <begin position="83"/>
        <end position="127"/>
    </location>
</feature>
<dbReference type="Pfam" id="PF13365">
    <property type="entry name" value="Trypsin_2"/>
    <property type="match status" value="1"/>
</dbReference>